<comment type="caution">
    <text evidence="2">The sequence shown here is derived from an EMBL/GenBank/DDBJ whole genome shotgun (WGS) entry which is preliminary data.</text>
</comment>
<dbReference type="EMBL" id="WOCE01000009">
    <property type="protein sequence ID" value="KAE9607407.1"/>
    <property type="molecule type" value="Genomic_DNA"/>
</dbReference>
<keyword evidence="1" id="KW-0812">Transmembrane</keyword>
<protein>
    <submittedName>
        <fullName evidence="2">Uncharacterized protein</fullName>
    </submittedName>
</protein>
<proteinExistence type="predicted"/>
<accession>A0A6A4Q0D0</accession>
<keyword evidence="1" id="KW-1133">Transmembrane helix</keyword>
<dbReference type="AlphaFoldDB" id="A0A6A4Q0D0"/>
<keyword evidence="3" id="KW-1185">Reference proteome</keyword>
<evidence type="ECO:0000313" key="2">
    <source>
        <dbReference type="EMBL" id="KAE9607407.1"/>
    </source>
</evidence>
<sequence>MTSNATHLPFITFRSYIPFLSAFSSIVSFIEQFSRYGRTMNSFLHTNSCLFRIQLLQEIMKKLINKNN</sequence>
<evidence type="ECO:0000256" key="1">
    <source>
        <dbReference type="SAM" id="Phobius"/>
    </source>
</evidence>
<keyword evidence="1" id="KW-0472">Membrane</keyword>
<evidence type="ECO:0000313" key="3">
    <source>
        <dbReference type="Proteomes" id="UP000447434"/>
    </source>
</evidence>
<dbReference type="Proteomes" id="UP000447434">
    <property type="component" value="Chromosome 9"/>
</dbReference>
<organism evidence="2 3">
    <name type="scientific">Lupinus albus</name>
    <name type="common">White lupine</name>
    <name type="synonym">Lupinus termis</name>
    <dbReference type="NCBI Taxonomy" id="3870"/>
    <lineage>
        <taxon>Eukaryota</taxon>
        <taxon>Viridiplantae</taxon>
        <taxon>Streptophyta</taxon>
        <taxon>Embryophyta</taxon>
        <taxon>Tracheophyta</taxon>
        <taxon>Spermatophyta</taxon>
        <taxon>Magnoliopsida</taxon>
        <taxon>eudicotyledons</taxon>
        <taxon>Gunneridae</taxon>
        <taxon>Pentapetalae</taxon>
        <taxon>rosids</taxon>
        <taxon>fabids</taxon>
        <taxon>Fabales</taxon>
        <taxon>Fabaceae</taxon>
        <taxon>Papilionoideae</taxon>
        <taxon>50 kb inversion clade</taxon>
        <taxon>genistoids sensu lato</taxon>
        <taxon>core genistoids</taxon>
        <taxon>Genisteae</taxon>
        <taxon>Lupinus</taxon>
    </lineage>
</organism>
<feature type="transmembrane region" description="Helical" evidence="1">
    <location>
        <begin position="12"/>
        <end position="30"/>
    </location>
</feature>
<reference evidence="3" key="1">
    <citation type="journal article" date="2020" name="Nat. Commun.">
        <title>Genome sequence of the cluster root forming white lupin.</title>
        <authorList>
            <person name="Hufnagel B."/>
            <person name="Marques A."/>
            <person name="Soriano A."/>
            <person name="Marques L."/>
            <person name="Divol F."/>
            <person name="Doumas P."/>
            <person name="Sallet E."/>
            <person name="Mancinotti D."/>
            <person name="Carrere S."/>
            <person name="Marande W."/>
            <person name="Arribat S."/>
            <person name="Keller J."/>
            <person name="Huneau C."/>
            <person name="Blein T."/>
            <person name="Aime D."/>
            <person name="Laguerre M."/>
            <person name="Taylor J."/>
            <person name="Schubert V."/>
            <person name="Nelson M."/>
            <person name="Geu-Flores F."/>
            <person name="Crespi M."/>
            <person name="Gallardo-Guerrero K."/>
            <person name="Delaux P.-M."/>
            <person name="Salse J."/>
            <person name="Berges H."/>
            <person name="Guyot R."/>
            <person name="Gouzy J."/>
            <person name="Peret B."/>
        </authorList>
    </citation>
    <scope>NUCLEOTIDE SEQUENCE [LARGE SCALE GENOMIC DNA]</scope>
    <source>
        <strain evidence="3">cv. Amiga</strain>
    </source>
</reference>
<name>A0A6A4Q0D0_LUPAL</name>
<gene>
    <name evidence="2" type="ORF">Lalb_Chr09g0329671</name>
</gene>